<dbReference type="PIRSF" id="PIRSF037031">
    <property type="entry name" value="Redox_disulphide_2"/>
    <property type="match status" value="1"/>
</dbReference>
<evidence type="ECO:0000313" key="5">
    <source>
        <dbReference type="Proteomes" id="UP000231152"/>
    </source>
</evidence>
<accession>A0A2M8LEP4</accession>
<evidence type="ECO:0000313" key="4">
    <source>
        <dbReference type="EMBL" id="PJE75917.1"/>
    </source>
</evidence>
<dbReference type="EMBL" id="PFET01000008">
    <property type="protein sequence ID" value="PJE75917.1"/>
    <property type="molecule type" value="Genomic_DNA"/>
</dbReference>
<keyword evidence="2" id="KW-0676">Redox-active center</keyword>
<evidence type="ECO:0000259" key="3">
    <source>
        <dbReference type="Pfam" id="PF13192"/>
    </source>
</evidence>
<keyword evidence="2" id="KW-1015">Disulfide bond</keyword>
<dbReference type="NCBIfam" id="TIGR00412">
    <property type="entry name" value="redox_disulf_2"/>
    <property type="match status" value="1"/>
</dbReference>
<dbReference type="InterPro" id="IPR012336">
    <property type="entry name" value="Thioredoxin-like_fold"/>
</dbReference>
<feature type="disulfide bond" description="Redox-active" evidence="2">
    <location>
        <begin position="15"/>
        <end position="18"/>
    </location>
</feature>
<feature type="active site" description="Nucleophile" evidence="1">
    <location>
        <position position="15"/>
    </location>
</feature>
<dbReference type="SUPFAM" id="SSF52833">
    <property type="entry name" value="Thioredoxin-like"/>
    <property type="match status" value="1"/>
</dbReference>
<dbReference type="AlphaFoldDB" id="A0A2M8LEP4"/>
<dbReference type="InterPro" id="IPR036249">
    <property type="entry name" value="Thioredoxin-like_sf"/>
</dbReference>
<evidence type="ECO:0000256" key="1">
    <source>
        <dbReference type="PIRSR" id="PIRSR037031-50"/>
    </source>
</evidence>
<dbReference type="Pfam" id="PF13192">
    <property type="entry name" value="Thioredoxin_3"/>
    <property type="match status" value="1"/>
</dbReference>
<dbReference type="Gene3D" id="3.40.30.10">
    <property type="entry name" value="Glutaredoxin"/>
    <property type="match status" value="1"/>
</dbReference>
<gene>
    <name evidence="4" type="ORF">COV04_02050</name>
</gene>
<feature type="active site" description="Nucleophile" evidence="1">
    <location>
        <position position="18"/>
    </location>
</feature>
<protein>
    <submittedName>
        <fullName evidence="4">Thioredoxin family protein</fullName>
    </submittedName>
</protein>
<dbReference type="InterPro" id="IPR005243">
    <property type="entry name" value="THIRX-like_proc"/>
</dbReference>
<proteinExistence type="predicted"/>
<evidence type="ECO:0000256" key="2">
    <source>
        <dbReference type="PIRSR" id="PIRSR037031-51"/>
    </source>
</evidence>
<dbReference type="Proteomes" id="UP000231152">
    <property type="component" value="Unassembled WGS sequence"/>
</dbReference>
<sequence length="84" mass="9266">MENKTMKIQVLGSGCSSCKKLFELTKKAAEELKLKTEVEYITDIQKIVEMGVMSSPVLAINGKPALTGSLPDIEKIKEIIQKNL</sequence>
<reference evidence="4 5" key="1">
    <citation type="submission" date="2017-09" db="EMBL/GenBank/DDBJ databases">
        <title>Depth-based differentiation of microbial function through sediment-hosted aquifers and enrichment of novel symbionts in the deep terrestrial subsurface.</title>
        <authorList>
            <person name="Probst A.J."/>
            <person name="Ladd B."/>
            <person name="Jarett J.K."/>
            <person name="Geller-Mcgrath D.E."/>
            <person name="Sieber C.M."/>
            <person name="Emerson J.B."/>
            <person name="Anantharaman K."/>
            <person name="Thomas B.C."/>
            <person name="Malmstrom R."/>
            <person name="Stieglmeier M."/>
            <person name="Klingl A."/>
            <person name="Woyke T."/>
            <person name="Ryan C.M."/>
            <person name="Banfield J.F."/>
        </authorList>
    </citation>
    <scope>NUCLEOTIDE SEQUENCE [LARGE SCALE GENOMIC DNA]</scope>
    <source>
        <strain evidence="4">CG10_big_fil_rev_8_21_14_0_10_48_11</strain>
    </source>
</reference>
<name>A0A2M8LEP4_9BACT</name>
<comment type="caution">
    <text evidence="4">The sequence shown here is derived from an EMBL/GenBank/DDBJ whole genome shotgun (WGS) entry which is preliminary data.</text>
</comment>
<dbReference type="PANTHER" id="PTHR36450:SF1">
    <property type="entry name" value="THIOREDOXIN"/>
    <property type="match status" value="1"/>
</dbReference>
<organism evidence="4 5">
    <name type="scientific">Candidatus Uhrbacteria bacterium CG10_big_fil_rev_8_21_14_0_10_48_11</name>
    <dbReference type="NCBI Taxonomy" id="1975037"/>
    <lineage>
        <taxon>Bacteria</taxon>
        <taxon>Candidatus Uhriibacteriota</taxon>
    </lineage>
</organism>
<dbReference type="PANTHER" id="PTHR36450">
    <property type="entry name" value="THIOREDOXIN"/>
    <property type="match status" value="1"/>
</dbReference>
<feature type="domain" description="Thioredoxin-like fold" evidence="3">
    <location>
        <begin position="6"/>
        <end position="81"/>
    </location>
</feature>